<evidence type="ECO:0000256" key="1">
    <source>
        <dbReference type="SAM" id="MobiDB-lite"/>
    </source>
</evidence>
<gene>
    <name evidence="3" type="ORF">METZ01_LOCUS424980</name>
</gene>
<feature type="compositionally biased region" description="Basic residues" evidence="1">
    <location>
        <begin position="258"/>
        <end position="269"/>
    </location>
</feature>
<dbReference type="AlphaFoldDB" id="A0A382XLX2"/>
<feature type="non-terminal residue" evidence="3">
    <location>
        <position position="269"/>
    </location>
</feature>
<feature type="non-terminal residue" evidence="3">
    <location>
        <position position="1"/>
    </location>
</feature>
<dbReference type="Pfam" id="PF20013">
    <property type="entry name" value="GAP1-N2"/>
    <property type="match status" value="1"/>
</dbReference>
<reference evidence="3" key="1">
    <citation type="submission" date="2018-05" db="EMBL/GenBank/DDBJ databases">
        <authorList>
            <person name="Lanie J.A."/>
            <person name="Ng W.-L."/>
            <person name="Kazmierczak K.M."/>
            <person name="Andrzejewski T.M."/>
            <person name="Davidsen T.M."/>
            <person name="Wayne K.J."/>
            <person name="Tettelin H."/>
            <person name="Glass J.I."/>
            <person name="Rusch D."/>
            <person name="Podicherti R."/>
            <person name="Tsui H.-C.T."/>
            <person name="Winkler M.E."/>
        </authorList>
    </citation>
    <scope>NUCLEOTIDE SEQUENCE</scope>
</reference>
<feature type="domain" description="GTPase-associated protein 1 N-terminal" evidence="2">
    <location>
        <begin position="6"/>
        <end position="65"/>
    </location>
</feature>
<evidence type="ECO:0000313" key="3">
    <source>
        <dbReference type="EMBL" id="SVD72126.1"/>
    </source>
</evidence>
<protein>
    <recommendedName>
        <fullName evidence="2">GTPase-associated protein 1 N-terminal domain-containing protein</fullName>
    </recommendedName>
</protein>
<organism evidence="3">
    <name type="scientific">marine metagenome</name>
    <dbReference type="NCBI Taxonomy" id="408172"/>
    <lineage>
        <taxon>unclassified sequences</taxon>
        <taxon>metagenomes</taxon>
        <taxon>ecological metagenomes</taxon>
    </lineage>
</organism>
<name>A0A382XLX2_9ZZZZ</name>
<feature type="compositionally biased region" description="Low complexity" evidence="1">
    <location>
        <begin position="229"/>
        <end position="243"/>
    </location>
</feature>
<sequence length="269" mass="29325">GSEEFFVVSRISDAGLDYTNRTNYIAHHLILDSFEIATVPSPAEILANWNGWKTKWEEGPRYLEDSEEVVLSPFKSSGLIPANGWLAATNDPGSAAILVSPSMKKPVLLEVHPGQEESLLQLFAESSALHKLSLDAWDHPFTTFLQENDDAKIFSWIGARGQPVAERMKQGGTPNYLDLRDFAQSKVVDPIDDDLAHIARKGPKAKASGAKSPKTRAKAPKAFSDREMAQFQQAASSYTASAAPGGSTVSAQDGSSAGKKRKKRPWLMQ</sequence>
<dbReference type="InterPro" id="IPR045402">
    <property type="entry name" value="GAP1-N2"/>
</dbReference>
<feature type="region of interest" description="Disordered" evidence="1">
    <location>
        <begin position="200"/>
        <end position="269"/>
    </location>
</feature>
<evidence type="ECO:0000259" key="2">
    <source>
        <dbReference type="Pfam" id="PF20013"/>
    </source>
</evidence>
<dbReference type="EMBL" id="UINC01168869">
    <property type="protein sequence ID" value="SVD72126.1"/>
    <property type="molecule type" value="Genomic_DNA"/>
</dbReference>
<accession>A0A382XLX2</accession>
<proteinExistence type="predicted"/>